<dbReference type="SUPFAM" id="SSF51197">
    <property type="entry name" value="Clavaminate synthase-like"/>
    <property type="match status" value="1"/>
</dbReference>
<comment type="caution">
    <text evidence="1">The sequence shown here is derived from an EMBL/GenBank/DDBJ whole genome shotgun (WGS) entry which is preliminary data.</text>
</comment>
<protein>
    <submittedName>
        <fullName evidence="1">Phytanoyl-CoA dioxygenase family protein</fullName>
    </submittedName>
</protein>
<keyword evidence="1" id="KW-0223">Dioxygenase</keyword>
<dbReference type="Gene3D" id="2.60.120.620">
    <property type="entry name" value="q2cbj1_9rhob like domain"/>
    <property type="match status" value="1"/>
</dbReference>
<dbReference type="OrthoDB" id="9798771at2"/>
<dbReference type="InterPro" id="IPR008775">
    <property type="entry name" value="Phytyl_CoA_dOase-like"/>
</dbReference>
<dbReference type="EMBL" id="VIGX01000002">
    <property type="protein sequence ID" value="TWS29781.1"/>
    <property type="molecule type" value="Genomic_DNA"/>
</dbReference>
<dbReference type="AlphaFoldDB" id="A0A5C5S643"/>
<reference evidence="1 2" key="1">
    <citation type="submission" date="2019-06" db="EMBL/GenBank/DDBJ databases">
        <title>Tsukamurella conjunctivitidis sp. nov., Tsukamurella assacharolytica sp. nov. and Tsukamurella sputae sp. nov. isolated from patients with conjunctivitis, bacteraemia (lymphoma) and respiratory infection (sputum) in Hong Kong.</title>
        <authorList>
            <person name="Teng J.L.L."/>
            <person name="Lee H.H."/>
            <person name="Fong J.Y.H."/>
            <person name="Fok K.M.N."/>
            <person name="Lau S.K.P."/>
            <person name="Woo P.C.Y."/>
        </authorList>
    </citation>
    <scope>NUCLEOTIDE SEQUENCE [LARGE SCALE GENOMIC DNA]</scope>
    <source>
        <strain evidence="1 2">HKU72</strain>
    </source>
</reference>
<keyword evidence="2" id="KW-1185">Reference proteome</keyword>
<name>A0A5C5S643_9ACTN</name>
<accession>A0A5C5S643</accession>
<gene>
    <name evidence="1" type="ORF">FK530_04395</name>
</gene>
<organism evidence="1 2">
    <name type="scientific">Tsukamurella conjunctivitidis</name>
    <dbReference type="NCBI Taxonomy" id="2592068"/>
    <lineage>
        <taxon>Bacteria</taxon>
        <taxon>Bacillati</taxon>
        <taxon>Actinomycetota</taxon>
        <taxon>Actinomycetes</taxon>
        <taxon>Mycobacteriales</taxon>
        <taxon>Tsukamurellaceae</taxon>
        <taxon>Tsukamurella</taxon>
    </lineage>
</organism>
<proteinExistence type="predicted"/>
<evidence type="ECO:0000313" key="2">
    <source>
        <dbReference type="Proteomes" id="UP000319375"/>
    </source>
</evidence>
<keyword evidence="1" id="KW-0560">Oxidoreductase</keyword>
<dbReference type="Proteomes" id="UP000319375">
    <property type="component" value="Unassembled WGS sequence"/>
</dbReference>
<dbReference type="Pfam" id="PF05721">
    <property type="entry name" value="PhyH"/>
    <property type="match status" value="1"/>
</dbReference>
<dbReference type="GO" id="GO:0016706">
    <property type="term" value="F:2-oxoglutarate-dependent dioxygenase activity"/>
    <property type="evidence" value="ECO:0007669"/>
    <property type="project" value="UniProtKB-ARBA"/>
</dbReference>
<evidence type="ECO:0000313" key="1">
    <source>
        <dbReference type="EMBL" id="TWS29781.1"/>
    </source>
</evidence>
<sequence length="293" mass="31312">MRGSPAGPTPCRCEGTGNRWRPDGARCQAGGVVTEEQVEEFVRDGFVAVRGAFSEATAAAARDVLWEELASYGLDRDDPSTWDRPVIRLGEHDEAPFREAAASPLLAEAADRLAGPGGWVPRVSLGTFPVRFPCEDGPGDDGWHLDPSFPGDQPEAFLHWRINVRSKGRALLMLFLFSDIGVDDAPTRLRVGSHRAMAPLLRPYGDEGTEMGALIPEFAQTAHLPEAVATGAAGDVYLCHPFLVHASQALLPGPGRGARFLAQPALLGPPVDLDRPDAELTPVARAIALGCRG</sequence>